<keyword evidence="4" id="KW-0812">Transmembrane</keyword>
<protein>
    <submittedName>
        <fullName evidence="6">AraC family transcriptional regulator</fullName>
    </submittedName>
</protein>
<dbReference type="RefSeq" id="WP_265683098.1">
    <property type="nucleotide sequence ID" value="NZ_CP120863.1"/>
</dbReference>
<dbReference type="InterPro" id="IPR018060">
    <property type="entry name" value="HTH_AraC"/>
</dbReference>
<evidence type="ECO:0000313" key="6">
    <source>
        <dbReference type="EMBL" id="WFE90944.1"/>
    </source>
</evidence>
<evidence type="ECO:0000256" key="1">
    <source>
        <dbReference type="ARBA" id="ARBA00023015"/>
    </source>
</evidence>
<keyword evidence="4" id="KW-1133">Transmembrane helix</keyword>
<evidence type="ECO:0000313" key="7">
    <source>
        <dbReference type="Proteomes" id="UP001209803"/>
    </source>
</evidence>
<proteinExistence type="predicted"/>
<dbReference type="Proteomes" id="UP001209803">
    <property type="component" value="Chromosome"/>
</dbReference>
<evidence type="ECO:0000259" key="5">
    <source>
        <dbReference type="PROSITE" id="PS01124"/>
    </source>
</evidence>
<evidence type="ECO:0000256" key="4">
    <source>
        <dbReference type="SAM" id="Phobius"/>
    </source>
</evidence>
<dbReference type="PANTHER" id="PTHR43280:SF29">
    <property type="entry name" value="ARAC-FAMILY TRANSCRIPTIONAL REGULATOR"/>
    <property type="match status" value="1"/>
</dbReference>
<name>A0ABY8F6A2_9HYPH</name>
<dbReference type="InterPro" id="IPR009057">
    <property type="entry name" value="Homeodomain-like_sf"/>
</dbReference>
<dbReference type="PROSITE" id="PS01124">
    <property type="entry name" value="HTH_ARAC_FAMILY_2"/>
    <property type="match status" value="1"/>
</dbReference>
<organism evidence="6 7">
    <name type="scientific">Roseibium porphyridii</name>
    <dbReference type="NCBI Taxonomy" id="2866279"/>
    <lineage>
        <taxon>Bacteria</taxon>
        <taxon>Pseudomonadati</taxon>
        <taxon>Pseudomonadota</taxon>
        <taxon>Alphaproteobacteria</taxon>
        <taxon>Hyphomicrobiales</taxon>
        <taxon>Stappiaceae</taxon>
        <taxon>Roseibium</taxon>
    </lineage>
</organism>
<keyword evidence="3" id="KW-0804">Transcription</keyword>
<sequence>MLFVPLPFVNALLLALVFVMLRRSNDHATTRAFLLLIALCCLQSIVLGLRWGYQLDALRFVQPILAAVLPPLTYESFRSLRDRLKPGAMRLASVPLAAFVAVCLLLFAPQFIDSFLLFLVLAYALALAILARTGPDGLELARLDSAALANRAVWWAAACLLASAGFDLLILLDFERSGGSNAAMLVSNANIIGLLIIGLAALAAGKTQTLPDEDVEKSTPAPTDADAEIVSRIDTMMREKRLYRDENLNLSRLARSAGLRSRQVSQAINRVRGKNVSRYVNDFRINEVCRLLRQDNLTVTEAMFRSGFSTKSNFNREFLRATGMTPDAWRKSDDWHKRN</sequence>
<evidence type="ECO:0000256" key="2">
    <source>
        <dbReference type="ARBA" id="ARBA00023125"/>
    </source>
</evidence>
<dbReference type="PANTHER" id="PTHR43280">
    <property type="entry name" value="ARAC-FAMILY TRANSCRIPTIONAL REGULATOR"/>
    <property type="match status" value="1"/>
</dbReference>
<feature type="transmembrane region" description="Helical" evidence="4">
    <location>
        <begin position="89"/>
        <end position="108"/>
    </location>
</feature>
<feature type="transmembrane region" description="Helical" evidence="4">
    <location>
        <begin position="152"/>
        <end position="172"/>
    </location>
</feature>
<feature type="domain" description="HTH araC/xylS-type" evidence="5">
    <location>
        <begin position="227"/>
        <end position="332"/>
    </location>
</feature>
<feature type="transmembrane region" description="Helical" evidence="4">
    <location>
        <begin position="33"/>
        <end position="53"/>
    </location>
</feature>
<feature type="transmembrane region" description="Helical" evidence="4">
    <location>
        <begin position="6"/>
        <end position="21"/>
    </location>
</feature>
<keyword evidence="7" id="KW-1185">Reference proteome</keyword>
<keyword evidence="4" id="KW-0472">Membrane</keyword>
<keyword evidence="1" id="KW-0805">Transcription regulation</keyword>
<accession>A0ABY8F6A2</accession>
<keyword evidence="2" id="KW-0238">DNA-binding</keyword>
<dbReference type="Gene3D" id="1.10.10.60">
    <property type="entry name" value="Homeodomain-like"/>
    <property type="match status" value="1"/>
</dbReference>
<feature type="transmembrane region" description="Helical" evidence="4">
    <location>
        <begin position="114"/>
        <end position="131"/>
    </location>
</feature>
<reference evidence="6 7" key="1">
    <citation type="submission" date="2023-03" db="EMBL/GenBank/DDBJ databases">
        <title>Roseibium porphyridii sp. nov. and Roseibium rhodosorbium sp. nov. isolated from marine algae, Porphyridium cruentum and Rhodosorus marinus, respectively.</title>
        <authorList>
            <person name="Lee M.W."/>
            <person name="Choi B.J."/>
            <person name="Lee J.K."/>
            <person name="Choi D.G."/>
            <person name="Baek J.H."/>
            <person name="Bayburt H."/>
            <person name="Kim J.M."/>
            <person name="Han D.M."/>
            <person name="Kim K.H."/>
            <person name="Jeon C.O."/>
        </authorList>
    </citation>
    <scope>NUCLEOTIDE SEQUENCE [LARGE SCALE GENOMIC DNA]</scope>
    <source>
        <strain evidence="6 7">KMA01</strain>
    </source>
</reference>
<dbReference type="SUPFAM" id="SSF46689">
    <property type="entry name" value="Homeodomain-like"/>
    <property type="match status" value="1"/>
</dbReference>
<dbReference type="EMBL" id="CP120863">
    <property type="protein sequence ID" value="WFE90944.1"/>
    <property type="molecule type" value="Genomic_DNA"/>
</dbReference>
<feature type="transmembrane region" description="Helical" evidence="4">
    <location>
        <begin position="184"/>
        <end position="204"/>
    </location>
</feature>
<dbReference type="Pfam" id="PF12833">
    <property type="entry name" value="HTH_18"/>
    <property type="match status" value="1"/>
</dbReference>
<dbReference type="SMART" id="SM00342">
    <property type="entry name" value="HTH_ARAC"/>
    <property type="match status" value="1"/>
</dbReference>
<evidence type="ECO:0000256" key="3">
    <source>
        <dbReference type="ARBA" id="ARBA00023163"/>
    </source>
</evidence>
<gene>
    <name evidence="6" type="ORF">K1718_06235</name>
</gene>